<dbReference type="PRINTS" id="PR00420">
    <property type="entry name" value="RNGMNOXGNASE"/>
</dbReference>
<comment type="function">
    <text evidence="5">An FAD-requiring monooxygenase active on some tetracycline antibiotic derivatives, which leads to their inactivation. Hydroxylates carbon 11a of tetracycline and some analogs.</text>
</comment>
<dbReference type="GO" id="GO:0004497">
    <property type="term" value="F:monooxygenase activity"/>
    <property type="evidence" value="ECO:0007669"/>
    <property type="project" value="UniProtKB-UniRule"/>
</dbReference>
<dbReference type="GO" id="GO:0005737">
    <property type="term" value="C:cytoplasm"/>
    <property type="evidence" value="ECO:0007669"/>
    <property type="project" value="UniProtKB-SubCell"/>
</dbReference>
<proteinExistence type="inferred from homology"/>
<keyword evidence="5" id="KW-0521">NADP</keyword>
<dbReference type="Pfam" id="PF01494">
    <property type="entry name" value="FAD_binding_3"/>
    <property type="match status" value="1"/>
</dbReference>
<comment type="subunit">
    <text evidence="5">Monomer.</text>
</comment>
<keyword evidence="3 5" id="KW-0560">Oxidoreductase</keyword>
<organism evidence="7 8">
    <name type="scientific">Amycolatopsis camponoti</name>
    <dbReference type="NCBI Taxonomy" id="2606593"/>
    <lineage>
        <taxon>Bacteria</taxon>
        <taxon>Bacillati</taxon>
        <taxon>Actinomycetota</taxon>
        <taxon>Actinomycetes</taxon>
        <taxon>Pseudonocardiales</taxon>
        <taxon>Pseudonocardiaceae</taxon>
        <taxon>Amycolatopsis</taxon>
    </lineage>
</organism>
<keyword evidence="4 5" id="KW-0503">Monooxygenase</keyword>
<evidence type="ECO:0000256" key="5">
    <source>
        <dbReference type="HAMAP-Rule" id="MF_00845"/>
    </source>
</evidence>
<evidence type="ECO:0000313" key="7">
    <source>
        <dbReference type="EMBL" id="VVJ25159.1"/>
    </source>
</evidence>
<name>A0A6I8MBI8_9PSEU</name>
<evidence type="ECO:0000313" key="8">
    <source>
        <dbReference type="Proteomes" id="UP000399805"/>
    </source>
</evidence>
<protein>
    <recommendedName>
        <fullName evidence="5">Flavin-dependent monooxygenase</fullName>
    </recommendedName>
    <alternativeName>
        <fullName evidence="5">TetX monooxygenase</fullName>
        <shortName evidence="5">TetX</shortName>
        <ecNumber evidence="5">1.14.13.-</ecNumber>
    </alternativeName>
</protein>
<comment type="subcellular location">
    <subcellularLocation>
        <location evidence="5">Cytoplasm</location>
    </subcellularLocation>
</comment>
<keyword evidence="1 5" id="KW-0285">Flavoprotein</keyword>
<dbReference type="EC" id="1.14.13.-" evidence="5"/>
<feature type="binding site" evidence="5">
    <location>
        <position position="39"/>
    </location>
    <ligand>
        <name>NADPH</name>
        <dbReference type="ChEBI" id="CHEBI:57783"/>
    </ligand>
</feature>
<accession>A0A6I8MBI8</accession>
<dbReference type="EMBL" id="CABVGP010000004">
    <property type="protein sequence ID" value="VVJ25159.1"/>
    <property type="molecule type" value="Genomic_DNA"/>
</dbReference>
<feature type="domain" description="FAD-binding" evidence="6">
    <location>
        <begin position="2"/>
        <end position="338"/>
    </location>
</feature>
<dbReference type="Proteomes" id="UP000399805">
    <property type="component" value="Unassembled WGS sequence"/>
</dbReference>
<dbReference type="Gene3D" id="3.50.50.60">
    <property type="entry name" value="FAD/NAD(P)-binding domain"/>
    <property type="match status" value="1"/>
</dbReference>
<comment type="domain">
    <text evidence="5">Consists of an N-terminal FAD-binding domain with a Rossman fold and a C-terminal substrate-binding domain.</text>
</comment>
<evidence type="ECO:0000256" key="3">
    <source>
        <dbReference type="ARBA" id="ARBA00023002"/>
    </source>
</evidence>
<dbReference type="RefSeq" id="WP_155549781.1">
    <property type="nucleotide sequence ID" value="NZ_CABVGP010000004.1"/>
</dbReference>
<keyword evidence="8" id="KW-1185">Reference proteome</keyword>
<comment type="catalytic activity">
    <reaction evidence="5">
        <text>a tetracycline + NADPH + O2 + H(+) = an 11a-hydroxytetracycline + NADP(+) + H2O</text>
        <dbReference type="Rhea" id="RHEA:61444"/>
        <dbReference type="ChEBI" id="CHEBI:15377"/>
        <dbReference type="ChEBI" id="CHEBI:15378"/>
        <dbReference type="ChEBI" id="CHEBI:15379"/>
        <dbReference type="ChEBI" id="CHEBI:57783"/>
        <dbReference type="ChEBI" id="CHEBI:58349"/>
        <dbReference type="ChEBI" id="CHEBI:144644"/>
        <dbReference type="ChEBI" id="CHEBI:144645"/>
    </reaction>
</comment>
<dbReference type="HAMAP" id="MF_00845">
    <property type="entry name" value="TetX_monooxygenase"/>
    <property type="match status" value="1"/>
</dbReference>
<dbReference type="AlphaFoldDB" id="A0A6I8MBI8"/>
<keyword evidence="2 5" id="KW-0274">FAD</keyword>
<feature type="binding site" evidence="5">
    <location>
        <position position="46"/>
    </location>
    <ligand>
        <name>FAD</name>
        <dbReference type="ChEBI" id="CHEBI:57692"/>
    </ligand>
</feature>
<feature type="binding site" evidence="5">
    <location>
        <position position="103"/>
    </location>
    <ligand>
        <name>FAD</name>
        <dbReference type="ChEBI" id="CHEBI:57692"/>
    </ligand>
</feature>
<evidence type="ECO:0000256" key="1">
    <source>
        <dbReference type="ARBA" id="ARBA00022630"/>
    </source>
</evidence>
<evidence type="ECO:0000259" key="6">
    <source>
        <dbReference type="Pfam" id="PF01494"/>
    </source>
</evidence>
<dbReference type="PANTHER" id="PTHR46972:SF1">
    <property type="entry name" value="FAD DEPENDENT OXIDOREDUCTASE DOMAIN-CONTAINING PROTEIN"/>
    <property type="match status" value="1"/>
</dbReference>
<dbReference type="SUPFAM" id="SSF51905">
    <property type="entry name" value="FAD/NAD(P)-binding domain"/>
    <property type="match status" value="1"/>
</dbReference>
<dbReference type="GO" id="GO:0071949">
    <property type="term" value="F:FAD binding"/>
    <property type="evidence" value="ECO:0007669"/>
    <property type="project" value="InterPro"/>
</dbReference>
<dbReference type="InterPro" id="IPR043683">
    <property type="entry name" value="TetX_monooxygenase"/>
</dbReference>
<evidence type="ECO:0000256" key="2">
    <source>
        <dbReference type="ARBA" id="ARBA00022827"/>
    </source>
</evidence>
<dbReference type="GO" id="GO:0046677">
    <property type="term" value="P:response to antibiotic"/>
    <property type="evidence" value="ECO:0007669"/>
    <property type="project" value="InterPro"/>
</dbReference>
<dbReference type="InterPro" id="IPR002938">
    <property type="entry name" value="FAD-bd"/>
</dbReference>
<feature type="binding site" evidence="5">
    <location>
        <position position="285"/>
    </location>
    <ligand>
        <name>FAD</name>
        <dbReference type="ChEBI" id="CHEBI:57692"/>
    </ligand>
</feature>
<gene>
    <name evidence="7" type="ORF">AA23TX_09907</name>
</gene>
<comment type="cofactor">
    <cofactor evidence="5">
        <name>FAD</name>
        <dbReference type="ChEBI" id="CHEBI:57692"/>
    </cofactor>
</comment>
<comment type="similarity">
    <text evidence="5">Belongs to the aromatic-ring hydroxylase family. TetX subfamily.</text>
</comment>
<reference evidence="7 8" key="1">
    <citation type="submission" date="2019-09" db="EMBL/GenBank/DDBJ databases">
        <authorList>
            <person name="Leyn A S."/>
        </authorList>
    </citation>
    <scope>NUCLEOTIDE SEQUENCE [LARGE SCALE GENOMIC DNA]</scope>
    <source>
        <strain evidence="7">AA231_1</strain>
    </source>
</reference>
<dbReference type="InterPro" id="IPR036188">
    <property type="entry name" value="FAD/NAD-bd_sf"/>
</dbReference>
<sequence>MTGIAVVGGGLGGLTLARVLHTRGIDATVYELDASPAARDQGGTLDLHEESGLRALAEAGLLDRFRAVAREEGEALRILDRHGVVRFEETAEESGGTRPEVDRGALKRILVESLPSGVIRWGTKVTAVSAGRLVLRTGEVVEADLVVGADGAWSKVRPLLSAAVPVYSGLSFVEAHLSDVDERNPAAAALVGQGSMFALAGGKGLIAQRTGGGRIRVYAAVRTEDPAEAADLADRERLLDVFAGFDAGLRALLEESDDPLIPRPIHALPVGHRWDRLPGVTLLGDAAHVMSPFAGEGANLAMLDATELALALAAHDDVESALSAYETALFPRAEEAARDSADNLEACFRPDAPAAMVEQMLAHTAHRPEGNPS</sequence>
<keyword evidence="5" id="KW-0963">Cytoplasm</keyword>
<keyword evidence="5" id="KW-0547">Nucleotide-binding</keyword>
<dbReference type="PANTHER" id="PTHR46972">
    <property type="entry name" value="MONOOXYGENASE ASQM-RELATED"/>
    <property type="match status" value="1"/>
</dbReference>
<evidence type="ECO:0000256" key="4">
    <source>
        <dbReference type="ARBA" id="ARBA00023033"/>
    </source>
</evidence>